<dbReference type="GO" id="GO:0071949">
    <property type="term" value="F:FAD binding"/>
    <property type="evidence" value="ECO:0007669"/>
    <property type="project" value="InterPro"/>
</dbReference>
<keyword evidence="3" id="KW-1185">Reference proteome</keyword>
<dbReference type="InterPro" id="IPR055060">
    <property type="entry name" value="ACOX_C_alpha1"/>
</dbReference>
<dbReference type="Gene3D" id="1.20.140.10">
    <property type="entry name" value="Butyryl-CoA Dehydrogenase, subunit A, domain 3"/>
    <property type="match status" value="2"/>
</dbReference>
<feature type="domain" description="Acyl-CoA oxidase C-alpha1" evidence="1">
    <location>
        <begin position="12"/>
        <end position="91"/>
    </location>
</feature>
<dbReference type="Ensembl" id="ENSCSAVT00000017590.1">
    <property type="protein sequence ID" value="ENSCSAVP00000017399.1"/>
    <property type="gene ID" value="ENSCSAVG00000010244.1"/>
</dbReference>
<dbReference type="GO" id="GO:0003997">
    <property type="term" value="F:acyl-CoA oxidase activity"/>
    <property type="evidence" value="ECO:0007669"/>
    <property type="project" value="InterPro"/>
</dbReference>
<dbReference type="InterPro" id="IPR012258">
    <property type="entry name" value="Acyl-CoA_oxidase"/>
</dbReference>
<name>H2ZII3_CIOSA</name>
<dbReference type="PANTHER" id="PTHR10909">
    <property type="entry name" value="ELECTRON TRANSPORT OXIDOREDUCTASE"/>
    <property type="match status" value="1"/>
</dbReference>
<dbReference type="GO" id="GO:0033540">
    <property type="term" value="P:fatty acid beta-oxidation using acyl-CoA oxidase"/>
    <property type="evidence" value="ECO:0007669"/>
    <property type="project" value="TreeGrafter"/>
</dbReference>
<dbReference type="GO" id="GO:0005777">
    <property type="term" value="C:peroxisome"/>
    <property type="evidence" value="ECO:0007669"/>
    <property type="project" value="InterPro"/>
</dbReference>
<sequence>MNFALDYVKDMWAKQQLSKEDPHAHAEAVTLCCVIKAIVGWHVGEVATIARERCGGQGYLSCNRFGSYIGSSHASMTAEGDNSVLMQKVAKERLTAFKPRQPAKVDEDLTNDEYLHYLLDSRDMVRFSELAIKLMKAGKKGLFETWMLKESDLVQGAAFAFGELLVSERTKVTMETCPDNLKPMITELRRLFLLDAVQRDLGWFTANELISTSAAKQVCYVAESCRTIA</sequence>
<evidence type="ECO:0000259" key="1">
    <source>
        <dbReference type="Pfam" id="PF22924"/>
    </source>
</evidence>
<dbReference type="HOGENOM" id="CLU_068565_0_0_1"/>
<reference evidence="2" key="2">
    <citation type="submission" date="2025-08" db="UniProtKB">
        <authorList>
            <consortium name="Ensembl"/>
        </authorList>
    </citation>
    <scope>IDENTIFICATION</scope>
</reference>
<proteinExistence type="predicted"/>
<accession>H2ZII3</accession>
<dbReference type="Proteomes" id="UP000007875">
    <property type="component" value="Unassembled WGS sequence"/>
</dbReference>
<dbReference type="GO" id="GO:0055088">
    <property type="term" value="P:lipid homeostasis"/>
    <property type="evidence" value="ECO:0007669"/>
    <property type="project" value="TreeGrafter"/>
</dbReference>
<organism evidence="2 3">
    <name type="scientific">Ciona savignyi</name>
    <name type="common">Pacific transparent sea squirt</name>
    <dbReference type="NCBI Taxonomy" id="51511"/>
    <lineage>
        <taxon>Eukaryota</taxon>
        <taxon>Metazoa</taxon>
        <taxon>Chordata</taxon>
        <taxon>Tunicata</taxon>
        <taxon>Ascidiacea</taxon>
        <taxon>Phlebobranchia</taxon>
        <taxon>Cionidae</taxon>
        <taxon>Ciona</taxon>
    </lineage>
</organism>
<protein>
    <recommendedName>
        <fullName evidence="1">Acyl-CoA oxidase C-alpha1 domain-containing protein</fullName>
    </recommendedName>
</protein>
<dbReference type="GO" id="GO:0005504">
    <property type="term" value="F:fatty acid binding"/>
    <property type="evidence" value="ECO:0007669"/>
    <property type="project" value="TreeGrafter"/>
</dbReference>
<dbReference type="PANTHER" id="PTHR10909:SF382">
    <property type="entry name" value="ACYL-COENZYME A OXIDASE"/>
    <property type="match status" value="1"/>
</dbReference>
<dbReference type="InterPro" id="IPR036250">
    <property type="entry name" value="AcylCo_DH-like_C"/>
</dbReference>
<dbReference type="AlphaFoldDB" id="H2ZII3"/>
<dbReference type="Pfam" id="PF22924">
    <property type="entry name" value="ACOX_C_alpha1"/>
    <property type="match status" value="1"/>
</dbReference>
<evidence type="ECO:0000313" key="2">
    <source>
        <dbReference type="Ensembl" id="ENSCSAVP00000017399.1"/>
    </source>
</evidence>
<evidence type="ECO:0000313" key="3">
    <source>
        <dbReference type="Proteomes" id="UP000007875"/>
    </source>
</evidence>
<reference evidence="3" key="1">
    <citation type="submission" date="2003-08" db="EMBL/GenBank/DDBJ databases">
        <authorList>
            <person name="Birren B."/>
            <person name="Nusbaum C."/>
            <person name="Abebe A."/>
            <person name="Abouelleil A."/>
            <person name="Adekoya E."/>
            <person name="Ait-zahra M."/>
            <person name="Allen N."/>
            <person name="Allen T."/>
            <person name="An P."/>
            <person name="Anderson M."/>
            <person name="Anderson S."/>
            <person name="Arachchi H."/>
            <person name="Armbruster J."/>
            <person name="Bachantsang P."/>
            <person name="Baldwin J."/>
            <person name="Barry A."/>
            <person name="Bayul T."/>
            <person name="Blitshsteyn B."/>
            <person name="Bloom T."/>
            <person name="Blye J."/>
            <person name="Boguslavskiy L."/>
            <person name="Borowsky M."/>
            <person name="Boukhgalter B."/>
            <person name="Brunache A."/>
            <person name="Butler J."/>
            <person name="Calixte N."/>
            <person name="Calvo S."/>
            <person name="Camarata J."/>
            <person name="Campo K."/>
            <person name="Chang J."/>
            <person name="Cheshatsang Y."/>
            <person name="Citroen M."/>
            <person name="Collymore A."/>
            <person name="Considine T."/>
            <person name="Cook A."/>
            <person name="Cooke P."/>
            <person name="Corum B."/>
            <person name="Cuomo C."/>
            <person name="David R."/>
            <person name="Dawoe T."/>
            <person name="Degray S."/>
            <person name="Dodge S."/>
            <person name="Dooley K."/>
            <person name="Dorje P."/>
            <person name="Dorjee K."/>
            <person name="Dorris L."/>
            <person name="Duffey N."/>
            <person name="Dupes A."/>
            <person name="Elkins T."/>
            <person name="Engels R."/>
            <person name="Erickson J."/>
            <person name="Farina A."/>
            <person name="Faro S."/>
            <person name="Ferreira P."/>
            <person name="Fischer H."/>
            <person name="Fitzgerald M."/>
            <person name="Foley K."/>
            <person name="Gage D."/>
            <person name="Galagan J."/>
            <person name="Gearin G."/>
            <person name="Gnerre S."/>
            <person name="Gnirke A."/>
            <person name="Goyette A."/>
            <person name="Graham J."/>
            <person name="Grandbois E."/>
            <person name="Gyaltsen K."/>
            <person name="Hafez N."/>
            <person name="Hagopian D."/>
            <person name="Hagos B."/>
            <person name="Hall J."/>
            <person name="Hatcher B."/>
            <person name="Heller A."/>
            <person name="Higgins H."/>
            <person name="Honan T."/>
            <person name="Horn A."/>
            <person name="Houde N."/>
            <person name="Hughes L."/>
            <person name="Hulme W."/>
            <person name="Husby E."/>
            <person name="Iliev I."/>
            <person name="Jaffe D."/>
            <person name="Jones C."/>
            <person name="Kamal M."/>
            <person name="Kamat A."/>
            <person name="Kamvysselis M."/>
            <person name="Karlsson E."/>
            <person name="Kells C."/>
            <person name="Kieu A."/>
            <person name="Kisner P."/>
            <person name="Kodira C."/>
            <person name="Kulbokas E."/>
            <person name="Labutti K."/>
            <person name="Lama D."/>
            <person name="Landers T."/>
            <person name="Leger J."/>
            <person name="Levine S."/>
            <person name="Lewis D."/>
            <person name="Lewis T."/>
            <person name="Lindblad-toh K."/>
            <person name="Liu X."/>
            <person name="Lokyitsang T."/>
            <person name="Lokyitsang Y."/>
            <person name="Lucien O."/>
            <person name="Lui A."/>
            <person name="Ma L.J."/>
            <person name="Mabbitt R."/>
            <person name="Macdonald J."/>
            <person name="Maclean C."/>
            <person name="Major J."/>
            <person name="Manning J."/>
            <person name="Marabella R."/>
            <person name="Maru K."/>
            <person name="Matthews C."/>
            <person name="Mauceli E."/>
            <person name="Mccarthy M."/>
            <person name="Mcdonough S."/>
            <person name="Mcghee T."/>
            <person name="Meldrim J."/>
            <person name="Meneus L."/>
            <person name="Mesirov J."/>
            <person name="Mihalev A."/>
            <person name="Mihova T."/>
            <person name="Mikkelsen T."/>
            <person name="Mlenga V."/>
            <person name="Moru K."/>
            <person name="Mozes J."/>
            <person name="Mulrain L."/>
            <person name="Munson G."/>
            <person name="Naylor J."/>
            <person name="Newes C."/>
            <person name="Nguyen C."/>
            <person name="Nguyen N."/>
            <person name="Nguyen T."/>
            <person name="Nicol R."/>
            <person name="Nielsen C."/>
            <person name="Nizzari M."/>
            <person name="Norbu C."/>
            <person name="Norbu N."/>
            <person name="O'donnell P."/>
            <person name="Okoawo O."/>
            <person name="O'leary S."/>
            <person name="Omotosho B."/>
            <person name="O'neill K."/>
            <person name="Osman S."/>
            <person name="Parker S."/>
            <person name="Perrin D."/>
            <person name="Phunkhang P."/>
            <person name="Piqani B."/>
            <person name="Purcell S."/>
            <person name="Rachupka T."/>
            <person name="Ramasamy U."/>
            <person name="Rameau R."/>
            <person name="Ray V."/>
            <person name="Raymond C."/>
            <person name="Retta R."/>
            <person name="Richardson S."/>
            <person name="Rise C."/>
            <person name="Rodriguez J."/>
            <person name="Rogers J."/>
            <person name="Rogov P."/>
            <person name="Rutman M."/>
            <person name="Schupbach R."/>
            <person name="Seaman C."/>
            <person name="Settipalli S."/>
            <person name="Sharpe T."/>
            <person name="Sheridan J."/>
            <person name="Sherpa N."/>
            <person name="Shi J."/>
            <person name="Smirnov S."/>
            <person name="Smith C."/>
            <person name="Sougnez C."/>
            <person name="Spencer B."/>
            <person name="Stalker J."/>
            <person name="Stange-thomann N."/>
            <person name="Stavropoulos S."/>
            <person name="Stetson K."/>
            <person name="Stone C."/>
            <person name="Stone S."/>
            <person name="Stubbs M."/>
            <person name="Talamas J."/>
            <person name="Tchuinga P."/>
            <person name="Tenzing P."/>
            <person name="Tesfaye S."/>
            <person name="Theodore J."/>
            <person name="Thoulutsang Y."/>
            <person name="Topham K."/>
            <person name="Towey S."/>
            <person name="Tsamla T."/>
            <person name="Tsomo N."/>
            <person name="Vallee D."/>
            <person name="Vassiliev H."/>
            <person name="Venkataraman V."/>
            <person name="Vinson J."/>
            <person name="Vo A."/>
            <person name="Wade C."/>
            <person name="Wang S."/>
            <person name="Wangchuk T."/>
            <person name="Wangdi T."/>
            <person name="Whittaker C."/>
            <person name="Wilkinson J."/>
            <person name="Wu Y."/>
            <person name="Wyman D."/>
            <person name="Yadav S."/>
            <person name="Yang S."/>
            <person name="Yang X."/>
            <person name="Yeager S."/>
            <person name="Yee E."/>
            <person name="Young G."/>
            <person name="Zainoun J."/>
            <person name="Zembeck L."/>
            <person name="Zimmer A."/>
            <person name="Zody M."/>
            <person name="Lander E."/>
        </authorList>
    </citation>
    <scope>NUCLEOTIDE SEQUENCE [LARGE SCALE GENOMIC DNA]</scope>
</reference>
<reference evidence="2" key="3">
    <citation type="submission" date="2025-09" db="UniProtKB">
        <authorList>
            <consortium name="Ensembl"/>
        </authorList>
    </citation>
    <scope>IDENTIFICATION</scope>
</reference>
<dbReference type="GeneTree" id="ENSGT00940000161693"/>
<dbReference type="SUPFAM" id="SSF47203">
    <property type="entry name" value="Acyl-CoA dehydrogenase C-terminal domain-like"/>
    <property type="match status" value="2"/>
</dbReference>